<dbReference type="CDD" id="cd02440">
    <property type="entry name" value="AdoMet_MTases"/>
    <property type="match status" value="1"/>
</dbReference>
<evidence type="ECO:0000256" key="3">
    <source>
        <dbReference type="ARBA" id="ARBA00022679"/>
    </source>
</evidence>
<keyword evidence="2 6" id="KW-0489">Methyltransferase</keyword>
<proteinExistence type="inferred from homology"/>
<evidence type="ECO:0000256" key="4">
    <source>
        <dbReference type="SAM" id="MobiDB-lite"/>
    </source>
</evidence>
<name>A0A2J8AG61_9CHLO</name>
<dbReference type="Pfam" id="PF08241">
    <property type="entry name" value="Methyltransf_11"/>
    <property type="match status" value="1"/>
</dbReference>
<dbReference type="GO" id="GO:0032259">
    <property type="term" value="P:methylation"/>
    <property type="evidence" value="ECO:0007669"/>
    <property type="project" value="UniProtKB-KW"/>
</dbReference>
<keyword evidence="7" id="KW-1185">Reference proteome</keyword>
<feature type="domain" description="Methyltransferase type 11" evidence="5">
    <location>
        <begin position="81"/>
        <end position="182"/>
    </location>
</feature>
<evidence type="ECO:0000313" key="6">
    <source>
        <dbReference type="EMBL" id="PNH11513.1"/>
    </source>
</evidence>
<dbReference type="Gene3D" id="3.40.50.150">
    <property type="entry name" value="Vaccinia Virus protein VP39"/>
    <property type="match status" value="1"/>
</dbReference>
<evidence type="ECO:0000256" key="1">
    <source>
        <dbReference type="ARBA" id="ARBA00008361"/>
    </source>
</evidence>
<evidence type="ECO:0000256" key="2">
    <source>
        <dbReference type="ARBA" id="ARBA00022603"/>
    </source>
</evidence>
<dbReference type="GO" id="GO:0008757">
    <property type="term" value="F:S-adenosylmethionine-dependent methyltransferase activity"/>
    <property type="evidence" value="ECO:0007669"/>
    <property type="project" value="InterPro"/>
</dbReference>
<dbReference type="FunFam" id="3.40.50.150:FF:000565">
    <property type="entry name" value="Predicted protein"/>
    <property type="match status" value="1"/>
</dbReference>
<evidence type="ECO:0000259" key="5">
    <source>
        <dbReference type="Pfam" id="PF08241"/>
    </source>
</evidence>
<gene>
    <name evidence="6" type="ORF">TSOC_001601</name>
</gene>
<dbReference type="AlphaFoldDB" id="A0A2J8AG61"/>
<dbReference type="SUPFAM" id="SSF53335">
    <property type="entry name" value="S-adenosyl-L-methionine-dependent methyltransferases"/>
    <property type="match status" value="1"/>
</dbReference>
<accession>A0A2J8AG61</accession>
<comment type="similarity">
    <text evidence="1">Belongs to the methyltransferase superfamily.</text>
</comment>
<dbReference type="InterPro" id="IPR013216">
    <property type="entry name" value="Methyltransf_11"/>
</dbReference>
<sequence>MRLGMTHGKNVVKNGGGGCKAPLCIMTLPSVALRLANVRYADKEYWENRYHTQSCQFDWFFGYTALRKIVRAYVKRSRLVLHVGCGNSNFSEGLAADSYQVVNTDISEVVVQQMRQRHAALSSLRYVVSDCRRMPEFLDCQFGSVIDKGTVDALLCSKEAEADLSAMFREVSRVLAPGGVFLLVTLGGPAQRLQLVNRAEFGWTVQVLLVRRVPEGQLAPSDPGRAIPLNDTLRSLPVIGPLDVQPDGSLGGLPEPFEPSSYFFAYACRKAPLALRRDDSGSGDTTARLPEGWRTAVRAVAGALSEELQLPKDILGRGRRIKVTSRRAFERQLREREEEEERALDARQAAFLQQQQQQQGEEEARGREEEAQGAASDASEGEPPEPPGPGWLGRDEQGGDGMAAGPATLASPTGPPSPEVGEMAERARSSCQGLTQMVQLTARTAAGGSAAQQPCHGSVIASVRHQLAQLSPALAVSDAGFGSLVVASDDVPIGASMD</sequence>
<dbReference type="PANTHER" id="PTHR12176:SF79">
    <property type="entry name" value="METHYLTRANSFERASE TYPE 11 DOMAIN-CONTAINING PROTEIN"/>
    <property type="match status" value="1"/>
</dbReference>
<dbReference type="Proteomes" id="UP000236333">
    <property type="component" value="Unassembled WGS sequence"/>
</dbReference>
<protein>
    <submittedName>
        <fullName evidence="6">Methyltransferase-like protein 13</fullName>
    </submittedName>
</protein>
<comment type="caution">
    <text evidence="6">The sequence shown here is derived from an EMBL/GenBank/DDBJ whole genome shotgun (WGS) entry which is preliminary data.</text>
</comment>
<dbReference type="EMBL" id="PGGS01000028">
    <property type="protein sequence ID" value="PNH11513.1"/>
    <property type="molecule type" value="Genomic_DNA"/>
</dbReference>
<keyword evidence="3 6" id="KW-0808">Transferase</keyword>
<evidence type="ECO:0000313" key="7">
    <source>
        <dbReference type="Proteomes" id="UP000236333"/>
    </source>
</evidence>
<dbReference type="InterPro" id="IPR051419">
    <property type="entry name" value="Lys/N-term_MeTrsfase_sf"/>
</dbReference>
<dbReference type="OrthoDB" id="411785at2759"/>
<dbReference type="PANTHER" id="PTHR12176">
    <property type="entry name" value="SAM-DEPENDENT METHYLTRANSFERASE SUPERFAMILY PROTEIN"/>
    <property type="match status" value="1"/>
</dbReference>
<feature type="region of interest" description="Disordered" evidence="4">
    <location>
        <begin position="351"/>
        <end position="431"/>
    </location>
</feature>
<dbReference type="InterPro" id="IPR029063">
    <property type="entry name" value="SAM-dependent_MTases_sf"/>
</dbReference>
<organism evidence="6 7">
    <name type="scientific">Tetrabaena socialis</name>
    <dbReference type="NCBI Taxonomy" id="47790"/>
    <lineage>
        <taxon>Eukaryota</taxon>
        <taxon>Viridiplantae</taxon>
        <taxon>Chlorophyta</taxon>
        <taxon>core chlorophytes</taxon>
        <taxon>Chlorophyceae</taxon>
        <taxon>CS clade</taxon>
        <taxon>Chlamydomonadales</taxon>
        <taxon>Tetrabaenaceae</taxon>
        <taxon>Tetrabaena</taxon>
    </lineage>
</organism>
<reference evidence="6 7" key="1">
    <citation type="journal article" date="2017" name="Mol. Biol. Evol.">
        <title>The 4-celled Tetrabaena socialis nuclear genome reveals the essential components for genetic control of cell number at the origin of multicellularity in the volvocine lineage.</title>
        <authorList>
            <person name="Featherston J."/>
            <person name="Arakaki Y."/>
            <person name="Hanschen E.R."/>
            <person name="Ferris P.J."/>
            <person name="Michod R.E."/>
            <person name="Olson B.J.S.C."/>
            <person name="Nozaki H."/>
            <person name="Durand P.M."/>
        </authorList>
    </citation>
    <scope>NUCLEOTIDE SEQUENCE [LARGE SCALE GENOMIC DNA]</scope>
    <source>
        <strain evidence="6 7">NIES-571</strain>
    </source>
</reference>